<gene>
    <name evidence="3" type="ORF">CSA25_04610</name>
</gene>
<protein>
    <recommendedName>
        <fullName evidence="2">Response regulatory domain-containing protein</fullName>
    </recommendedName>
</protein>
<dbReference type="PROSITE" id="PS50110">
    <property type="entry name" value="RESPONSE_REGULATORY"/>
    <property type="match status" value="1"/>
</dbReference>
<reference evidence="3 4" key="1">
    <citation type="submission" date="2017-10" db="EMBL/GenBank/DDBJ databases">
        <title>Novel microbial diversity and functional potential in the marine mammal oral microbiome.</title>
        <authorList>
            <person name="Dudek N.K."/>
            <person name="Sun C.L."/>
            <person name="Burstein D."/>
            <person name="Kantor R.S."/>
            <person name="Aliaga Goltsman D.S."/>
            <person name="Bik E.M."/>
            <person name="Thomas B.C."/>
            <person name="Banfield J.F."/>
            <person name="Relman D.A."/>
        </authorList>
    </citation>
    <scope>NUCLEOTIDE SEQUENCE [LARGE SCALE GENOMIC DNA]</scope>
    <source>
        <strain evidence="3">DOLJORAL78_47_202</strain>
    </source>
</reference>
<evidence type="ECO:0000313" key="4">
    <source>
        <dbReference type="Proteomes" id="UP000231203"/>
    </source>
</evidence>
<name>A0A2G6MRG6_9BACT</name>
<proteinExistence type="predicted"/>
<feature type="domain" description="Response regulatory" evidence="2">
    <location>
        <begin position="3"/>
        <end position="127"/>
    </location>
</feature>
<sequence>MKQAVFVNRDKAQFKALEQMLHQHNIEIQWCATGKELLSLISNTPAGQWIDLVIMEEVMPDMDAKALVKAVTIQSPMTNCVITGTMDKKKFHDVHEGYGVLMQLPVQPGQGDARNLEDHLKKIRLLG</sequence>
<dbReference type="InterPro" id="IPR011006">
    <property type="entry name" value="CheY-like_superfamily"/>
</dbReference>
<organism evidence="3 4">
    <name type="scientific">Desulfobacter postgatei</name>
    <dbReference type="NCBI Taxonomy" id="2293"/>
    <lineage>
        <taxon>Bacteria</taxon>
        <taxon>Pseudomonadati</taxon>
        <taxon>Thermodesulfobacteriota</taxon>
        <taxon>Desulfobacteria</taxon>
        <taxon>Desulfobacterales</taxon>
        <taxon>Desulfobacteraceae</taxon>
        <taxon>Desulfobacter</taxon>
    </lineage>
</organism>
<dbReference type="GO" id="GO:0000160">
    <property type="term" value="P:phosphorelay signal transduction system"/>
    <property type="evidence" value="ECO:0007669"/>
    <property type="project" value="InterPro"/>
</dbReference>
<evidence type="ECO:0000256" key="1">
    <source>
        <dbReference type="PROSITE-ProRule" id="PRU00169"/>
    </source>
</evidence>
<comment type="caution">
    <text evidence="3">The sequence shown here is derived from an EMBL/GenBank/DDBJ whole genome shotgun (WGS) entry which is preliminary data.</text>
</comment>
<evidence type="ECO:0000313" key="3">
    <source>
        <dbReference type="EMBL" id="PIE62536.1"/>
    </source>
</evidence>
<dbReference type="Proteomes" id="UP000231203">
    <property type="component" value="Unassembled WGS sequence"/>
</dbReference>
<dbReference type="SUPFAM" id="SSF52172">
    <property type="entry name" value="CheY-like"/>
    <property type="match status" value="1"/>
</dbReference>
<dbReference type="AlphaFoldDB" id="A0A2G6MRG6"/>
<accession>A0A2G6MRG6</accession>
<dbReference type="EMBL" id="PDTI01000039">
    <property type="protein sequence ID" value="PIE62536.1"/>
    <property type="molecule type" value="Genomic_DNA"/>
</dbReference>
<dbReference type="Gene3D" id="3.40.50.2300">
    <property type="match status" value="1"/>
</dbReference>
<dbReference type="InterPro" id="IPR001789">
    <property type="entry name" value="Sig_transdc_resp-reg_receiver"/>
</dbReference>
<evidence type="ECO:0000259" key="2">
    <source>
        <dbReference type="PROSITE" id="PS50110"/>
    </source>
</evidence>
<comment type="caution">
    <text evidence="1">Lacks conserved residue(s) required for the propagation of feature annotation.</text>
</comment>